<comment type="caution">
    <text evidence="2">The sequence shown here is derived from an EMBL/GenBank/DDBJ whole genome shotgun (WGS) entry which is preliminary data.</text>
</comment>
<accession>A0AAD7A780</accession>
<evidence type="ECO:0000256" key="1">
    <source>
        <dbReference type="SAM" id="Phobius"/>
    </source>
</evidence>
<protein>
    <submittedName>
        <fullName evidence="2">Uncharacterized protein</fullName>
    </submittedName>
</protein>
<sequence>MREDNCAGANLLLVRGYLLLVAWPIIVPPKKKEKITAVLEPCTSLFFPLLFTSSSCEDICALRHRYLSYGLWVASISGKPSFLSARKRLRWNSTDLGSVGGGPNVSLSVAPVAGATEITSLRTSRSVEDSRAEWLGGLDDACNRGGGDPMLQRVRRHGRRLRRA</sequence>
<organism evidence="2 3">
    <name type="scientific">Mycena albidolilacea</name>
    <dbReference type="NCBI Taxonomy" id="1033008"/>
    <lineage>
        <taxon>Eukaryota</taxon>
        <taxon>Fungi</taxon>
        <taxon>Dikarya</taxon>
        <taxon>Basidiomycota</taxon>
        <taxon>Agaricomycotina</taxon>
        <taxon>Agaricomycetes</taxon>
        <taxon>Agaricomycetidae</taxon>
        <taxon>Agaricales</taxon>
        <taxon>Marasmiineae</taxon>
        <taxon>Mycenaceae</taxon>
        <taxon>Mycena</taxon>
    </lineage>
</organism>
<reference evidence="2" key="1">
    <citation type="submission" date="2023-03" db="EMBL/GenBank/DDBJ databases">
        <title>Massive genome expansion in bonnet fungi (Mycena s.s.) driven by repeated elements and novel gene families across ecological guilds.</title>
        <authorList>
            <consortium name="Lawrence Berkeley National Laboratory"/>
            <person name="Harder C.B."/>
            <person name="Miyauchi S."/>
            <person name="Viragh M."/>
            <person name="Kuo A."/>
            <person name="Thoen E."/>
            <person name="Andreopoulos B."/>
            <person name="Lu D."/>
            <person name="Skrede I."/>
            <person name="Drula E."/>
            <person name="Henrissat B."/>
            <person name="Morin E."/>
            <person name="Kohler A."/>
            <person name="Barry K."/>
            <person name="LaButti K."/>
            <person name="Morin E."/>
            <person name="Salamov A."/>
            <person name="Lipzen A."/>
            <person name="Mereny Z."/>
            <person name="Hegedus B."/>
            <person name="Baldrian P."/>
            <person name="Stursova M."/>
            <person name="Weitz H."/>
            <person name="Taylor A."/>
            <person name="Grigoriev I.V."/>
            <person name="Nagy L.G."/>
            <person name="Martin F."/>
            <person name="Kauserud H."/>
        </authorList>
    </citation>
    <scope>NUCLEOTIDE SEQUENCE</scope>
    <source>
        <strain evidence="2">CBHHK002</strain>
    </source>
</reference>
<evidence type="ECO:0000313" key="2">
    <source>
        <dbReference type="EMBL" id="KAJ7350907.1"/>
    </source>
</evidence>
<dbReference type="Proteomes" id="UP001218218">
    <property type="component" value="Unassembled WGS sequence"/>
</dbReference>
<dbReference type="EMBL" id="JARIHO010000014">
    <property type="protein sequence ID" value="KAJ7350907.1"/>
    <property type="molecule type" value="Genomic_DNA"/>
</dbReference>
<feature type="transmembrane region" description="Helical" evidence="1">
    <location>
        <begin position="7"/>
        <end position="26"/>
    </location>
</feature>
<proteinExistence type="predicted"/>
<gene>
    <name evidence="2" type="ORF">DFH08DRAFT_862615</name>
</gene>
<keyword evidence="1" id="KW-0812">Transmembrane</keyword>
<evidence type="ECO:0000313" key="3">
    <source>
        <dbReference type="Proteomes" id="UP001218218"/>
    </source>
</evidence>
<name>A0AAD7A780_9AGAR</name>
<keyword evidence="3" id="KW-1185">Reference proteome</keyword>
<keyword evidence="1" id="KW-0472">Membrane</keyword>
<dbReference type="AlphaFoldDB" id="A0AAD7A780"/>
<keyword evidence="1" id="KW-1133">Transmembrane helix</keyword>